<feature type="transmembrane region" description="Helical" evidence="2">
    <location>
        <begin position="1221"/>
        <end position="1242"/>
    </location>
</feature>
<sequence>MEMSQRSKVFLMMKWLLIASTAAHGFGIDAIAVVTIPCDMNMTNVTTTIESNTNYLITNCTLNNLPPPAGGGWMPPIHRFQVILSTVTPPSSLMNVRIMVQGGNVLPIIKIWPAVGVAGPVSTSLSVINVSVELAGITVVWPATIATSIIDSIFSLSYVYISNVSLTIHECDWNLNYPSSLLTSNNPILLHIYAPLFLVANDGIVVASPPGNVRVVVSHSLIHVVCAVPNTPSNFVVVEVVSLGSVSGIFVEISQQSVVSLSVPIWQFHQDSSFCTYRPVDATATQFDVSNISIVVSNQSSISITGTLPVESASPTNLTDVTLLLIMATRCSYVYVDVVGGSQLNFTLTRATIAPSMTFGISILRFRASVMVIDVEILSHVTARFSNVSVLLRSAVKAYACALGASITFGINVIVNNAAFDSEVTQGFAGQQGKTAACVSIVADTVTTVGRLDNITVAMENVVLRSFIQPDGGTSASTSAVLLACPGNITYVTLTLVNVHLYSSVSGATLTPTIASLFGSILIFLLGTSLLSLNGNTTFFTASITASRLEANCTYAVPSALATQFTASSVAIIYAPSAMSSGRMTVEQSSIIITNIDRGFGATPPLSTASTTSSGSWNGNFVTLVGTFSQTAAYSVLSLLIVATVYGNQSINEPSIFDGVTAVLSDNSMTVTSAGDETTQLSLMNIVVAALGLTSSTVQNGTSIVVRNWSMQVVRGTTTSSTSSSSLSMTGSSFAPIVSIMGNCAFATNTTMSVQTATGIVGPIVGGYAFAQSPAMLTLHSNASLRFMDVSAVGLLSEGSLFGKSSASAATSTFTINIMTTTPSSVSDTTKSATATTGVMLSTSSLNGFGYLAGVDSSAIMSPSTARFGSLQCNMWSPLPLQVLLAHSNSRLPFASIDMAKPGDTDWDESCLFLPNVSTTLSISQTNINLGLLRGSYLPPSTRSATSVVVGSSIVAGSLFGGTYGAVHGIQASILILQAQTLCAQEEEQRTSSSSSAGLIITPEDLCCDLGTSPTQLTLPNFGGVYLGGAVGNIAIVAASTGLRFTVGRLLQLLPTRKHKQKFIDRVLRYLRLLAPPSGPVTLSWTPYMFLLCPTVSLCVALASDEDVPAYARWVGGVILPLLLVPWAGAFAGLCWWGERVEFAFRGEAAAASSVGGESNKKTERLTSKLHRTWCLSAAHAWLLVVTEELNPRRGAKHRRLATEQLRRFGSVFASYRAARYWCFNVEVGFAIATGVATGLMLQQMSSTDPCAGAGWAWAVVGVGIVETTTALVLRAFALRLELVVFVGVMVFTILSEIVALLNPNAVDAANGLSIAAAALQIFSVLYGEFEHLLLRHRVTRFAVAAAGSEASFHSGFRDLLSLSTSLSSAPAELSSNKQTTPRNTNATANHSASTNSLQMRNALEDLVQVICEKQSPNHQLIAPQTSAQPVA</sequence>
<feature type="signal peptide" evidence="3">
    <location>
        <begin position="1"/>
        <end position="25"/>
    </location>
</feature>
<feature type="transmembrane region" description="Helical" evidence="2">
    <location>
        <begin position="1067"/>
        <end position="1091"/>
    </location>
</feature>
<accession>A0A0S4JIV5</accession>
<keyword evidence="2" id="KW-0472">Membrane</keyword>
<feature type="compositionally biased region" description="Polar residues" evidence="1">
    <location>
        <begin position="1377"/>
        <end position="1396"/>
    </location>
</feature>
<name>A0A0S4JIV5_BODSA</name>
<keyword evidence="2" id="KW-1133">Transmembrane helix</keyword>
<evidence type="ECO:0000256" key="1">
    <source>
        <dbReference type="SAM" id="MobiDB-lite"/>
    </source>
</evidence>
<feature type="chain" id="PRO_5006622383" evidence="3">
    <location>
        <begin position="26"/>
        <end position="1432"/>
    </location>
</feature>
<evidence type="ECO:0000313" key="5">
    <source>
        <dbReference type="Proteomes" id="UP000051952"/>
    </source>
</evidence>
<protein>
    <submittedName>
        <fullName evidence="4">Membrane-associated protein, putative</fullName>
    </submittedName>
</protein>
<feature type="transmembrane region" description="Helical" evidence="2">
    <location>
        <begin position="1025"/>
        <end position="1047"/>
    </location>
</feature>
<feature type="transmembrane region" description="Helical" evidence="2">
    <location>
        <begin position="480"/>
        <end position="502"/>
    </location>
</feature>
<keyword evidence="2" id="KW-0812">Transmembrane</keyword>
<feature type="region of interest" description="Disordered" evidence="1">
    <location>
        <begin position="1372"/>
        <end position="1396"/>
    </location>
</feature>
<evidence type="ECO:0000313" key="4">
    <source>
        <dbReference type="EMBL" id="CUG90098.1"/>
    </source>
</evidence>
<feature type="transmembrane region" description="Helical" evidence="2">
    <location>
        <begin position="1281"/>
        <end position="1303"/>
    </location>
</feature>
<dbReference type="Proteomes" id="UP000051952">
    <property type="component" value="Unassembled WGS sequence"/>
</dbReference>
<reference evidence="5" key="1">
    <citation type="submission" date="2015-09" db="EMBL/GenBank/DDBJ databases">
        <authorList>
            <consortium name="Pathogen Informatics"/>
        </authorList>
    </citation>
    <scope>NUCLEOTIDE SEQUENCE [LARGE SCALE GENOMIC DNA]</scope>
    <source>
        <strain evidence="5">Lake Konstanz</strain>
    </source>
</reference>
<keyword evidence="3" id="KW-0732">Signal</keyword>
<proteinExistence type="predicted"/>
<keyword evidence="5" id="KW-1185">Reference proteome</keyword>
<gene>
    <name evidence="4" type="ORF">BSAL_24990</name>
</gene>
<feature type="transmembrane region" description="Helical" evidence="2">
    <location>
        <begin position="514"/>
        <end position="533"/>
    </location>
</feature>
<evidence type="ECO:0000256" key="3">
    <source>
        <dbReference type="SAM" id="SignalP"/>
    </source>
</evidence>
<feature type="transmembrane region" description="Helical" evidence="2">
    <location>
        <begin position="1111"/>
        <end position="1137"/>
    </location>
</feature>
<feature type="transmembrane region" description="Helical" evidence="2">
    <location>
        <begin position="1254"/>
        <end position="1274"/>
    </location>
</feature>
<organism evidence="4 5">
    <name type="scientific">Bodo saltans</name>
    <name type="common">Flagellated protozoan</name>
    <dbReference type="NCBI Taxonomy" id="75058"/>
    <lineage>
        <taxon>Eukaryota</taxon>
        <taxon>Discoba</taxon>
        <taxon>Euglenozoa</taxon>
        <taxon>Kinetoplastea</taxon>
        <taxon>Metakinetoplastina</taxon>
        <taxon>Eubodonida</taxon>
        <taxon>Bodonidae</taxon>
        <taxon>Bodo</taxon>
    </lineage>
</organism>
<dbReference type="VEuPathDB" id="TriTrypDB:BSAL_24990"/>
<evidence type="ECO:0000256" key="2">
    <source>
        <dbReference type="SAM" id="Phobius"/>
    </source>
</evidence>
<dbReference type="EMBL" id="CYKH01001792">
    <property type="protein sequence ID" value="CUG90098.1"/>
    <property type="molecule type" value="Genomic_DNA"/>
</dbReference>
<feature type="transmembrane region" description="Helical" evidence="2">
    <location>
        <begin position="1309"/>
        <end position="1328"/>
    </location>
</feature>